<dbReference type="InterPro" id="IPR003680">
    <property type="entry name" value="Flavodoxin_fold"/>
</dbReference>
<proteinExistence type="predicted"/>
<gene>
    <name evidence="3" type="ORF">ACFOOQ_18400</name>
</gene>
<accession>A0ABV7VLG0</accession>
<keyword evidence="1" id="KW-0560">Oxidoreductase</keyword>
<dbReference type="EMBL" id="JBHRYJ010000004">
    <property type="protein sequence ID" value="MFC3677532.1"/>
    <property type="molecule type" value="Genomic_DNA"/>
</dbReference>
<reference evidence="4" key="1">
    <citation type="journal article" date="2019" name="Int. J. Syst. Evol. Microbiol.">
        <title>The Global Catalogue of Microorganisms (GCM) 10K type strain sequencing project: providing services to taxonomists for standard genome sequencing and annotation.</title>
        <authorList>
            <consortium name="The Broad Institute Genomics Platform"/>
            <consortium name="The Broad Institute Genome Sequencing Center for Infectious Disease"/>
            <person name="Wu L."/>
            <person name="Ma J."/>
        </authorList>
    </citation>
    <scope>NUCLEOTIDE SEQUENCE [LARGE SCALE GENOMIC DNA]</scope>
    <source>
        <strain evidence="4">KCTC 42182</strain>
    </source>
</reference>
<dbReference type="Proteomes" id="UP001595711">
    <property type="component" value="Unassembled WGS sequence"/>
</dbReference>
<dbReference type="PANTHER" id="PTHR47307">
    <property type="entry name" value="GLUTATHIONE-REGULATED POTASSIUM-EFFLUX SYSTEM ANCILLARY PROTEIN KEFG"/>
    <property type="match status" value="1"/>
</dbReference>
<evidence type="ECO:0000259" key="2">
    <source>
        <dbReference type="Pfam" id="PF02525"/>
    </source>
</evidence>
<sequence>MSIPETDKPKILVLFAHPYPQLSRANRSMIDAVRDLPHVTVHDLYETYPDFHIDVKREQALLAAHDVIVMQHPFYWYSCPSLLKEWMDAVLEYGWAYGNGGTALQGKDLVQAISTGGPDYAYREDGYNRYPMEDLLRPFERSATLCGLTYRPPYLFQGVRLKSQQEVEAHAAAYRHWLDGYAHPAQQAACAQPVVPATDR</sequence>
<evidence type="ECO:0000313" key="4">
    <source>
        <dbReference type="Proteomes" id="UP001595711"/>
    </source>
</evidence>
<evidence type="ECO:0000313" key="3">
    <source>
        <dbReference type="EMBL" id="MFC3677532.1"/>
    </source>
</evidence>
<dbReference type="Gene3D" id="3.40.50.360">
    <property type="match status" value="1"/>
</dbReference>
<dbReference type="InterPro" id="IPR046980">
    <property type="entry name" value="KefG/KefF"/>
</dbReference>
<comment type="caution">
    <text evidence="3">The sequence shown here is derived from an EMBL/GenBank/DDBJ whole genome shotgun (WGS) entry which is preliminary data.</text>
</comment>
<dbReference type="PANTHER" id="PTHR47307:SF1">
    <property type="entry name" value="GLUTATHIONE-REGULATED POTASSIUM-EFFLUX SYSTEM ANCILLARY PROTEIN KEFG"/>
    <property type="match status" value="1"/>
</dbReference>
<dbReference type="Pfam" id="PF02525">
    <property type="entry name" value="Flavodoxin_2"/>
    <property type="match status" value="1"/>
</dbReference>
<name>A0ABV7VLG0_9PROT</name>
<organism evidence="3 4">
    <name type="scientific">Ferrovibrio xuzhouensis</name>
    <dbReference type="NCBI Taxonomy" id="1576914"/>
    <lineage>
        <taxon>Bacteria</taxon>
        <taxon>Pseudomonadati</taxon>
        <taxon>Pseudomonadota</taxon>
        <taxon>Alphaproteobacteria</taxon>
        <taxon>Rhodospirillales</taxon>
        <taxon>Rhodospirillaceae</taxon>
        <taxon>Ferrovibrio</taxon>
    </lineage>
</organism>
<dbReference type="RefSeq" id="WP_379729083.1">
    <property type="nucleotide sequence ID" value="NZ_JBHRYJ010000004.1"/>
</dbReference>
<protein>
    <submittedName>
        <fullName evidence="3">NAD(P)H-dependent oxidoreductase</fullName>
    </submittedName>
</protein>
<dbReference type="InterPro" id="IPR029039">
    <property type="entry name" value="Flavoprotein-like_sf"/>
</dbReference>
<evidence type="ECO:0000256" key="1">
    <source>
        <dbReference type="ARBA" id="ARBA00023002"/>
    </source>
</evidence>
<feature type="domain" description="Flavodoxin-like fold" evidence="2">
    <location>
        <begin position="10"/>
        <end position="177"/>
    </location>
</feature>
<keyword evidence="4" id="KW-1185">Reference proteome</keyword>
<dbReference type="SUPFAM" id="SSF52218">
    <property type="entry name" value="Flavoproteins"/>
    <property type="match status" value="1"/>
</dbReference>